<reference evidence="2 3" key="1">
    <citation type="journal article" date="2015" name="Sci. Rep.">
        <title>Chromosome-level genome map provides insights into diverse defense mechanisms in the medicinal fungus Ganoderma sinense.</title>
        <authorList>
            <person name="Zhu Y."/>
            <person name="Xu J."/>
            <person name="Sun C."/>
            <person name="Zhou S."/>
            <person name="Xu H."/>
            <person name="Nelson D.R."/>
            <person name="Qian J."/>
            <person name="Song J."/>
            <person name="Luo H."/>
            <person name="Xiang L."/>
            <person name="Li Y."/>
            <person name="Xu Z."/>
            <person name="Ji A."/>
            <person name="Wang L."/>
            <person name="Lu S."/>
            <person name="Hayward A."/>
            <person name="Sun W."/>
            <person name="Li X."/>
            <person name="Schwartz D.C."/>
            <person name="Wang Y."/>
            <person name="Chen S."/>
        </authorList>
    </citation>
    <scope>NUCLEOTIDE SEQUENCE [LARGE SCALE GENOMIC DNA]</scope>
    <source>
        <strain evidence="2 3">ZZ0214-1</strain>
    </source>
</reference>
<proteinExistence type="predicted"/>
<name>A0A2G8RYC5_9APHY</name>
<dbReference type="EMBL" id="AYKW01000045">
    <property type="protein sequence ID" value="PIL26523.1"/>
    <property type="molecule type" value="Genomic_DNA"/>
</dbReference>
<evidence type="ECO:0000313" key="2">
    <source>
        <dbReference type="EMBL" id="PIL26523.1"/>
    </source>
</evidence>
<sequence>MSSNSTSSTPTLVDTSKVEETPLPPPLEDLRRDREFWIEDGNLILVAKDVAFRIYRCTVDGLDPSPDPLAEVQEKASIPLQTDDEDEHTAEELSTLAQLSHKYHIQDVQEQALESLHKRYTDDFDEWRFSVGKFVARPKASGSLQSDCILH</sequence>
<accession>A0A2G8RYC5</accession>
<dbReference type="AlphaFoldDB" id="A0A2G8RYC5"/>
<feature type="compositionally biased region" description="Polar residues" evidence="1">
    <location>
        <begin position="1"/>
        <end position="14"/>
    </location>
</feature>
<dbReference type="OrthoDB" id="3036049at2759"/>
<evidence type="ECO:0000256" key="1">
    <source>
        <dbReference type="SAM" id="MobiDB-lite"/>
    </source>
</evidence>
<feature type="region of interest" description="Disordered" evidence="1">
    <location>
        <begin position="1"/>
        <end position="28"/>
    </location>
</feature>
<organism evidence="2 3">
    <name type="scientific">Ganoderma sinense ZZ0214-1</name>
    <dbReference type="NCBI Taxonomy" id="1077348"/>
    <lineage>
        <taxon>Eukaryota</taxon>
        <taxon>Fungi</taxon>
        <taxon>Dikarya</taxon>
        <taxon>Basidiomycota</taxon>
        <taxon>Agaricomycotina</taxon>
        <taxon>Agaricomycetes</taxon>
        <taxon>Polyporales</taxon>
        <taxon>Polyporaceae</taxon>
        <taxon>Ganoderma</taxon>
    </lineage>
</organism>
<keyword evidence="3" id="KW-1185">Reference proteome</keyword>
<gene>
    <name evidence="2" type="ORF">GSI_12281</name>
</gene>
<comment type="caution">
    <text evidence="2">The sequence shown here is derived from an EMBL/GenBank/DDBJ whole genome shotgun (WGS) entry which is preliminary data.</text>
</comment>
<protein>
    <submittedName>
        <fullName evidence="2">Uncharacterized protein</fullName>
    </submittedName>
</protein>
<dbReference type="Proteomes" id="UP000230002">
    <property type="component" value="Unassembled WGS sequence"/>
</dbReference>
<evidence type="ECO:0000313" key="3">
    <source>
        <dbReference type="Proteomes" id="UP000230002"/>
    </source>
</evidence>